<dbReference type="PANTHER" id="PTHR33116">
    <property type="entry name" value="REVERSE TRANSCRIPTASE ZINC-BINDING DOMAIN-CONTAINING PROTEIN-RELATED-RELATED"/>
    <property type="match status" value="1"/>
</dbReference>
<dbReference type="Pfam" id="PF00078">
    <property type="entry name" value="RVT_1"/>
    <property type="match status" value="1"/>
</dbReference>
<dbReference type="PANTHER" id="PTHR33116:SF70">
    <property type="entry name" value="NON-LTR RETROELEMENT REVERSE TRANSCRIPTASE-LIKE PROTEIN"/>
    <property type="match status" value="1"/>
</dbReference>
<keyword evidence="3" id="KW-1185">Reference proteome</keyword>
<dbReference type="EMBL" id="BQNB010015781">
    <property type="protein sequence ID" value="GJT44054.1"/>
    <property type="molecule type" value="Genomic_DNA"/>
</dbReference>
<protein>
    <submittedName>
        <fullName evidence="2">Retrovirus-related pol polyprotein LINE-1</fullName>
    </submittedName>
</protein>
<evidence type="ECO:0000313" key="2">
    <source>
        <dbReference type="EMBL" id="GJT44054.1"/>
    </source>
</evidence>
<name>A0ABQ5E3F6_9ASTR</name>
<sequence length="172" mass="19325">MLCVTTPSMKILWNGEPTDAFRPSRGIRQGDPLSPYLFVMCMERFNHVIKEAVERGQWKLIYCNCGGPKLTNSFFADDIVLFAEATLDQAHLIKGCLQRFCDSSGEILSFPKSRVCFSSNVLEERVNEVSRILGIDHTDDLGFYLGMPTINGRVTKATFQHIIDKVDKSLSG</sequence>
<gene>
    <name evidence="2" type="ORF">Tco_0952769</name>
</gene>
<feature type="domain" description="Reverse transcriptase" evidence="1">
    <location>
        <begin position="1"/>
        <end position="149"/>
    </location>
</feature>
<dbReference type="InterPro" id="IPR000477">
    <property type="entry name" value="RT_dom"/>
</dbReference>
<dbReference type="PROSITE" id="PS50878">
    <property type="entry name" value="RT_POL"/>
    <property type="match status" value="1"/>
</dbReference>
<evidence type="ECO:0000313" key="3">
    <source>
        <dbReference type="Proteomes" id="UP001151760"/>
    </source>
</evidence>
<evidence type="ECO:0000259" key="1">
    <source>
        <dbReference type="PROSITE" id="PS50878"/>
    </source>
</evidence>
<proteinExistence type="predicted"/>
<reference evidence="2" key="2">
    <citation type="submission" date="2022-01" db="EMBL/GenBank/DDBJ databases">
        <authorList>
            <person name="Yamashiro T."/>
            <person name="Shiraishi A."/>
            <person name="Satake H."/>
            <person name="Nakayama K."/>
        </authorList>
    </citation>
    <scope>NUCLEOTIDE SEQUENCE</scope>
</reference>
<dbReference type="Proteomes" id="UP001151760">
    <property type="component" value="Unassembled WGS sequence"/>
</dbReference>
<comment type="caution">
    <text evidence="2">The sequence shown here is derived from an EMBL/GenBank/DDBJ whole genome shotgun (WGS) entry which is preliminary data.</text>
</comment>
<organism evidence="2 3">
    <name type="scientific">Tanacetum coccineum</name>
    <dbReference type="NCBI Taxonomy" id="301880"/>
    <lineage>
        <taxon>Eukaryota</taxon>
        <taxon>Viridiplantae</taxon>
        <taxon>Streptophyta</taxon>
        <taxon>Embryophyta</taxon>
        <taxon>Tracheophyta</taxon>
        <taxon>Spermatophyta</taxon>
        <taxon>Magnoliopsida</taxon>
        <taxon>eudicotyledons</taxon>
        <taxon>Gunneridae</taxon>
        <taxon>Pentapetalae</taxon>
        <taxon>asterids</taxon>
        <taxon>campanulids</taxon>
        <taxon>Asterales</taxon>
        <taxon>Asteraceae</taxon>
        <taxon>Asteroideae</taxon>
        <taxon>Anthemideae</taxon>
        <taxon>Anthemidinae</taxon>
        <taxon>Tanacetum</taxon>
    </lineage>
</organism>
<accession>A0ABQ5E3F6</accession>
<reference evidence="2" key="1">
    <citation type="journal article" date="2022" name="Int. J. Mol. Sci.">
        <title>Draft Genome of Tanacetum Coccineum: Genomic Comparison of Closely Related Tanacetum-Family Plants.</title>
        <authorList>
            <person name="Yamashiro T."/>
            <person name="Shiraishi A."/>
            <person name="Nakayama K."/>
            <person name="Satake H."/>
        </authorList>
    </citation>
    <scope>NUCLEOTIDE SEQUENCE</scope>
</reference>